<evidence type="ECO:0000313" key="2">
    <source>
        <dbReference type="Proteomes" id="UP000078559"/>
    </source>
</evidence>
<dbReference type="EMBL" id="CM003101">
    <property type="protein sequence ID" value="KUI68154.1"/>
    <property type="molecule type" value="Genomic_DNA"/>
</dbReference>
<organism evidence="1 2">
    <name type="scientific">Cytospora mali</name>
    <name type="common">Apple Valsa canker fungus</name>
    <name type="synonym">Valsa mali</name>
    <dbReference type="NCBI Taxonomy" id="578113"/>
    <lineage>
        <taxon>Eukaryota</taxon>
        <taxon>Fungi</taxon>
        <taxon>Dikarya</taxon>
        <taxon>Ascomycota</taxon>
        <taxon>Pezizomycotina</taxon>
        <taxon>Sordariomycetes</taxon>
        <taxon>Sordariomycetidae</taxon>
        <taxon>Diaporthales</taxon>
        <taxon>Cytosporaceae</taxon>
        <taxon>Cytospora</taxon>
    </lineage>
</organism>
<sequence length="162" mass="18975">MGNNQVDRFGRAMELAQCTLHLRGVLVKINVSYELESGNQNRAYITGYEWMLIIINWDSNEERRLAAERGYKVEIRGLIFMLNPNDGRTIRGLLLRPLEPSRYIDGCTVWVRCGFIEYTNIVPQMGRELTKALRIERYGFGYHGNVWWKGWMPPDLEDIYIV</sequence>
<proteinExistence type="predicted"/>
<gene>
    <name evidence="1" type="ORF">VM1G_11584</name>
</gene>
<dbReference type="AlphaFoldDB" id="A0A194VVB5"/>
<dbReference type="Proteomes" id="UP000078559">
    <property type="component" value="Chromosome 4"/>
</dbReference>
<evidence type="ECO:0000313" key="1">
    <source>
        <dbReference type="EMBL" id="KUI68154.1"/>
    </source>
</evidence>
<keyword evidence="2" id="KW-1185">Reference proteome</keyword>
<accession>A0A194VVB5</accession>
<name>A0A194VVB5_CYTMA</name>
<protein>
    <submittedName>
        <fullName evidence="1">Uncharacterized protein</fullName>
    </submittedName>
</protein>
<reference evidence="1" key="1">
    <citation type="submission" date="2014-12" db="EMBL/GenBank/DDBJ databases">
        <title>Genome Sequence of Valsa Canker Pathogens Uncovers a Specific Adaption of Colonization on Woody Bark.</title>
        <authorList>
            <person name="Yin Z."/>
            <person name="Liu H."/>
            <person name="Gao X."/>
            <person name="Li Z."/>
            <person name="Song N."/>
            <person name="Ke X."/>
            <person name="Dai Q."/>
            <person name="Wu Y."/>
            <person name="Sun Y."/>
            <person name="Xu J.-R."/>
            <person name="Kang Z.K."/>
            <person name="Wang L."/>
            <person name="Huang L."/>
        </authorList>
    </citation>
    <scope>NUCLEOTIDE SEQUENCE [LARGE SCALE GENOMIC DNA]</scope>
    <source>
        <strain evidence="1">03-8</strain>
    </source>
</reference>